<protein>
    <submittedName>
        <fullName evidence="1">Uncharacterized protein</fullName>
    </submittedName>
</protein>
<evidence type="ECO:0000313" key="1">
    <source>
        <dbReference type="EMBL" id="GBP56167.1"/>
    </source>
</evidence>
<dbReference type="Proteomes" id="UP000299102">
    <property type="component" value="Unassembled WGS sequence"/>
</dbReference>
<reference evidence="1 2" key="1">
    <citation type="journal article" date="2019" name="Commun. Biol.">
        <title>The bagworm genome reveals a unique fibroin gene that provides high tensile strength.</title>
        <authorList>
            <person name="Kono N."/>
            <person name="Nakamura H."/>
            <person name="Ohtoshi R."/>
            <person name="Tomita M."/>
            <person name="Numata K."/>
            <person name="Arakawa K."/>
        </authorList>
    </citation>
    <scope>NUCLEOTIDE SEQUENCE [LARGE SCALE GENOMIC DNA]</scope>
</reference>
<evidence type="ECO:0000313" key="2">
    <source>
        <dbReference type="Proteomes" id="UP000299102"/>
    </source>
</evidence>
<dbReference type="EMBL" id="BGZK01000686">
    <property type="protein sequence ID" value="GBP56167.1"/>
    <property type="molecule type" value="Genomic_DNA"/>
</dbReference>
<sequence length="89" mass="9880">MSIAEAACFSALDKLYENMRHLQETLGACSVQFKGNTYPYPGTGVPGRASCGRGELPSPAPLGYDLLLHKYNFVRNNCKYMYEERTAVP</sequence>
<dbReference type="AlphaFoldDB" id="A0A4C1X1H4"/>
<accession>A0A4C1X1H4</accession>
<gene>
    <name evidence="1" type="ORF">EVAR_23607_1</name>
</gene>
<name>A0A4C1X1H4_EUMVA</name>
<organism evidence="1 2">
    <name type="scientific">Eumeta variegata</name>
    <name type="common">Bagworm moth</name>
    <name type="synonym">Eumeta japonica</name>
    <dbReference type="NCBI Taxonomy" id="151549"/>
    <lineage>
        <taxon>Eukaryota</taxon>
        <taxon>Metazoa</taxon>
        <taxon>Ecdysozoa</taxon>
        <taxon>Arthropoda</taxon>
        <taxon>Hexapoda</taxon>
        <taxon>Insecta</taxon>
        <taxon>Pterygota</taxon>
        <taxon>Neoptera</taxon>
        <taxon>Endopterygota</taxon>
        <taxon>Lepidoptera</taxon>
        <taxon>Glossata</taxon>
        <taxon>Ditrysia</taxon>
        <taxon>Tineoidea</taxon>
        <taxon>Psychidae</taxon>
        <taxon>Oiketicinae</taxon>
        <taxon>Eumeta</taxon>
    </lineage>
</organism>
<keyword evidence="2" id="KW-1185">Reference proteome</keyword>
<comment type="caution">
    <text evidence="1">The sequence shown here is derived from an EMBL/GenBank/DDBJ whole genome shotgun (WGS) entry which is preliminary data.</text>
</comment>
<proteinExistence type="predicted"/>